<keyword evidence="3" id="KW-1185">Reference proteome</keyword>
<organism evidence="2 3">
    <name type="scientific">Burkholderia anthinoferrum</name>
    <dbReference type="NCBI Taxonomy" id="3090833"/>
    <lineage>
        <taxon>Bacteria</taxon>
        <taxon>Pseudomonadati</taxon>
        <taxon>Pseudomonadota</taxon>
        <taxon>Betaproteobacteria</taxon>
        <taxon>Burkholderiales</taxon>
        <taxon>Burkholderiaceae</taxon>
        <taxon>Burkholderia</taxon>
    </lineage>
</organism>
<dbReference type="CDD" id="cd00865">
    <property type="entry name" value="PEBP_bact_arch"/>
    <property type="match status" value="1"/>
</dbReference>
<dbReference type="InterPro" id="IPR036610">
    <property type="entry name" value="PEBP-like_sf"/>
</dbReference>
<dbReference type="GO" id="GO:0004860">
    <property type="term" value="F:protein kinase inhibitor activity"/>
    <property type="evidence" value="ECO:0007669"/>
    <property type="project" value="UniProtKB-KW"/>
</dbReference>
<keyword evidence="1" id="KW-0732">Signal</keyword>
<dbReference type="RefSeq" id="WP_089465849.1">
    <property type="nucleotide sequence ID" value="NZ_JAWRKY010000007.1"/>
</dbReference>
<gene>
    <name evidence="2" type="ORF">SB593_16130</name>
</gene>
<name>A0ABU5WNB8_9BURK</name>
<accession>A0ABU5WNB8</accession>
<protein>
    <submittedName>
        <fullName evidence="2">YbhB/YbcL family Raf kinase inhibitor-like protein</fullName>
    </submittedName>
</protein>
<dbReference type="PANTHER" id="PTHR30289">
    <property type="entry name" value="UNCHARACTERIZED PROTEIN YBCL-RELATED"/>
    <property type="match status" value="1"/>
</dbReference>
<dbReference type="Proteomes" id="UP001304467">
    <property type="component" value="Unassembled WGS sequence"/>
</dbReference>
<dbReference type="InterPro" id="IPR005247">
    <property type="entry name" value="YbhB_YbcL/LppC-like"/>
</dbReference>
<evidence type="ECO:0000313" key="3">
    <source>
        <dbReference type="Proteomes" id="UP001304467"/>
    </source>
</evidence>
<dbReference type="Pfam" id="PF01161">
    <property type="entry name" value="PBP"/>
    <property type="match status" value="1"/>
</dbReference>
<evidence type="ECO:0000313" key="2">
    <source>
        <dbReference type="EMBL" id="MEB2580480.1"/>
    </source>
</evidence>
<dbReference type="EMBL" id="JAWRLE010000024">
    <property type="protein sequence ID" value="MEB2580480.1"/>
    <property type="molecule type" value="Genomic_DNA"/>
</dbReference>
<feature type="signal peptide" evidence="1">
    <location>
        <begin position="1"/>
        <end position="18"/>
    </location>
</feature>
<feature type="chain" id="PRO_5046119149" evidence="1">
    <location>
        <begin position="19"/>
        <end position="192"/>
    </location>
</feature>
<sequence>MRPRIFLPAILSTSTALAFIPATASAEPFTITVDGLHRGHFTNEHVYGGFGCHGQNVSPRISWAHVPRGTKSIVVTIFDPDAPTGGLGWTHWEIVNIPPSESSIEKGASGDPKLMPSGAVETLTDFGESRYGGPCPPQGASHRYVVTASALNVEKIDVAPAASPAVVAYQMHGKIIAQAKYVARYHRASTTD</sequence>
<dbReference type="NCBIfam" id="TIGR00481">
    <property type="entry name" value="YbhB/YbcL family Raf kinase inhibitor-like protein"/>
    <property type="match status" value="1"/>
</dbReference>
<dbReference type="PANTHER" id="PTHR30289:SF1">
    <property type="entry name" value="PEBP (PHOSPHATIDYLETHANOLAMINE-BINDING PROTEIN) FAMILY PROTEIN"/>
    <property type="match status" value="1"/>
</dbReference>
<evidence type="ECO:0000256" key="1">
    <source>
        <dbReference type="SAM" id="SignalP"/>
    </source>
</evidence>
<dbReference type="Gene3D" id="3.90.280.10">
    <property type="entry name" value="PEBP-like"/>
    <property type="match status" value="1"/>
</dbReference>
<dbReference type="SUPFAM" id="SSF49777">
    <property type="entry name" value="PEBP-like"/>
    <property type="match status" value="1"/>
</dbReference>
<comment type="caution">
    <text evidence="2">The sequence shown here is derived from an EMBL/GenBank/DDBJ whole genome shotgun (WGS) entry which is preliminary data.</text>
</comment>
<dbReference type="InterPro" id="IPR008914">
    <property type="entry name" value="PEBP"/>
</dbReference>
<keyword evidence="2" id="KW-0649">Protein kinase inhibitor</keyword>
<reference evidence="2 3" key="1">
    <citation type="journal article" date="2023" name="Front. Microbiol.">
        <title>Genomic analyses of Burkholderia respiratory isolates indicates two evolutionarily distinct B. anthina clades.</title>
        <authorList>
            <person name="Pham A."/>
            <person name="Volmer J.G."/>
            <person name="Chambers D.C."/>
            <person name="Smith D.J."/>
            <person name="Reid D.W."/>
            <person name="Burr L."/>
            <person name="Wells T.J."/>
        </authorList>
    </citation>
    <scope>NUCLEOTIDE SEQUENCE [LARGE SCALE GENOMIC DNA]</scope>
    <source>
        <strain evidence="2 3">BCCIQ07A</strain>
    </source>
</reference>
<proteinExistence type="predicted"/>